<dbReference type="OMA" id="QDNYEDN"/>
<protein>
    <submittedName>
        <fullName evidence="1">Uncharacterized protein</fullName>
    </submittedName>
</protein>
<dbReference type="STRING" id="742152.A0A2H3J830"/>
<proteinExistence type="predicted"/>
<dbReference type="AlphaFoldDB" id="A0A2H3J830"/>
<reference evidence="1 2" key="1">
    <citation type="journal article" date="2012" name="Science">
        <title>The Paleozoic origin of enzymatic lignin decomposition reconstructed from 31 fungal genomes.</title>
        <authorList>
            <person name="Floudas D."/>
            <person name="Binder M."/>
            <person name="Riley R."/>
            <person name="Barry K."/>
            <person name="Blanchette R.A."/>
            <person name="Henrissat B."/>
            <person name="Martinez A.T."/>
            <person name="Otillar R."/>
            <person name="Spatafora J.W."/>
            <person name="Yadav J.S."/>
            <person name="Aerts A."/>
            <person name="Benoit I."/>
            <person name="Boyd A."/>
            <person name="Carlson A."/>
            <person name="Copeland A."/>
            <person name="Coutinho P.M."/>
            <person name="de Vries R.P."/>
            <person name="Ferreira P."/>
            <person name="Findley K."/>
            <person name="Foster B."/>
            <person name="Gaskell J."/>
            <person name="Glotzer D."/>
            <person name="Gorecki P."/>
            <person name="Heitman J."/>
            <person name="Hesse C."/>
            <person name="Hori C."/>
            <person name="Igarashi K."/>
            <person name="Jurgens J.A."/>
            <person name="Kallen N."/>
            <person name="Kersten P."/>
            <person name="Kohler A."/>
            <person name="Kuees U."/>
            <person name="Kumar T.K.A."/>
            <person name="Kuo A."/>
            <person name="LaButti K."/>
            <person name="Larrondo L.F."/>
            <person name="Lindquist E."/>
            <person name="Ling A."/>
            <person name="Lombard V."/>
            <person name="Lucas S."/>
            <person name="Lundell T."/>
            <person name="Martin R."/>
            <person name="McLaughlin D.J."/>
            <person name="Morgenstern I."/>
            <person name="Morin E."/>
            <person name="Murat C."/>
            <person name="Nagy L.G."/>
            <person name="Nolan M."/>
            <person name="Ohm R.A."/>
            <person name="Patyshakuliyeva A."/>
            <person name="Rokas A."/>
            <person name="Ruiz-Duenas F.J."/>
            <person name="Sabat G."/>
            <person name="Salamov A."/>
            <person name="Samejima M."/>
            <person name="Schmutz J."/>
            <person name="Slot J.C."/>
            <person name="St John F."/>
            <person name="Stenlid J."/>
            <person name="Sun H."/>
            <person name="Sun S."/>
            <person name="Syed K."/>
            <person name="Tsang A."/>
            <person name="Wiebenga A."/>
            <person name="Young D."/>
            <person name="Pisabarro A."/>
            <person name="Eastwood D.C."/>
            <person name="Martin F."/>
            <person name="Cullen D."/>
            <person name="Grigoriev I.V."/>
            <person name="Hibbett D.S."/>
        </authorList>
    </citation>
    <scope>NUCLEOTIDE SEQUENCE [LARGE SCALE GENOMIC DNA]</scope>
    <source>
        <strain evidence="1 2">MD-104</strain>
    </source>
</reference>
<organism evidence="1 2">
    <name type="scientific">Wolfiporia cocos (strain MD-104)</name>
    <name type="common">Brown rot fungus</name>
    <dbReference type="NCBI Taxonomy" id="742152"/>
    <lineage>
        <taxon>Eukaryota</taxon>
        <taxon>Fungi</taxon>
        <taxon>Dikarya</taxon>
        <taxon>Basidiomycota</taxon>
        <taxon>Agaricomycotina</taxon>
        <taxon>Agaricomycetes</taxon>
        <taxon>Polyporales</taxon>
        <taxon>Phaeolaceae</taxon>
        <taxon>Wolfiporia</taxon>
    </lineage>
</organism>
<dbReference type="OrthoDB" id="3261594at2759"/>
<dbReference type="Proteomes" id="UP000218811">
    <property type="component" value="Unassembled WGS sequence"/>
</dbReference>
<sequence length="883" mass="100172">MITLEELRHTVEMQHLIWNACLEDDIKDPDILRRIRNPPQQPFNIDDPIKLLSVEIYLGLDDCSQKIYNHFHSALLCCPPHIELLTYAVVKSYIENLTGIFELCHDCCVNSCMAYTGIYSKLDKCSYCGEPCYEERRRRRKRRLVLRKQSMTIPIAPVIQAMRRSTEGSRAAEYRATATRQVLAALQETNGELEKISDYIHGKDYLEAVVHGDIKDKDTCLMFSIDGAQLYASKVSDCWMFIWVLLDYAPDVRYRKTHIMPGGFIPGPTKPKNVDSFLLPSLRHAASLMGQCEKLKIWSEQRGLFESKLYIVFGTADGPGMTYLNGTVGHSGAQGCQLYCPLKGCQKPGGSHYYPACQLPHNYSVPNCTHPDICLHDAILDSQEPSDCDYANLECLLNASTQHKYERIRLETGICKPSLFGGFPADCFLRIPGGFPADIMHLTGPNHHELFFDLWRGTIKCGQNDDKSTWVFAILTGDTWTAHGDAVAKLVSYLPGSFDRPPHNPAEKINSGYKAQEQITHLYEYCIALLYNVLPPAFYRNFCQLVRGIRLMYQHEIRPKDITEAHEMLLTFSEDYEELCCDRHPDHIHFVRQSIHSVNYMPSEMEWIGPYMTYSQWVMEHAIELISRQLDSHVHPYANLAEHGLVRCHTNALHAMMPELNETKSLPRGAIELGGGYALLCAASKDLLAMTGTEAQSLSEYLECEGIEQTDYFCDNMWVWKWVRALLPSKQVARSLWVEEGIPIQKLCMARNVKVRIDGDKIEIGEVQYFFTLKLNTTLTALAIISLYSEPDKDLLEYSYNTLNSCECLETPCLVIVKVTSIMSVVGMLPHPEHNGPHGRDLEGCFFLVEKLGLEILQMAGIHEEVTGVQHRYAAGSVPISLQ</sequence>
<accession>A0A2H3J830</accession>
<evidence type="ECO:0000313" key="1">
    <source>
        <dbReference type="EMBL" id="PCH34879.1"/>
    </source>
</evidence>
<name>A0A2H3J830_WOLCO</name>
<dbReference type="EMBL" id="KB467832">
    <property type="protein sequence ID" value="PCH34879.1"/>
    <property type="molecule type" value="Genomic_DNA"/>
</dbReference>
<gene>
    <name evidence="1" type="ORF">WOLCODRAFT_78717</name>
</gene>
<keyword evidence="2" id="KW-1185">Reference proteome</keyword>
<evidence type="ECO:0000313" key="2">
    <source>
        <dbReference type="Proteomes" id="UP000218811"/>
    </source>
</evidence>